<evidence type="ECO:0008006" key="3">
    <source>
        <dbReference type="Google" id="ProtNLM"/>
    </source>
</evidence>
<evidence type="ECO:0000313" key="1">
    <source>
        <dbReference type="EMBL" id="MBW0544012.1"/>
    </source>
</evidence>
<sequence>MGPASEEDLAKFKALNVSYHSAIGSINYLSTATRHNLSHVVSSPSQFLEKPGIQHWNGFLHVLKYLNGTQNMGLVYLQEIKEGIRAYSNTDWGNCQQTLQSVTGFLVTFEGSLVIWKTRKQPTVSISSAEVESKALCDFTSELAWFHQWCLKCSLHKSDKAITIHEDN</sequence>
<name>A0A9Q3FSV7_9BASI</name>
<dbReference type="OrthoDB" id="412581at2759"/>
<organism evidence="1 2">
    <name type="scientific">Austropuccinia psidii MF-1</name>
    <dbReference type="NCBI Taxonomy" id="1389203"/>
    <lineage>
        <taxon>Eukaryota</taxon>
        <taxon>Fungi</taxon>
        <taxon>Dikarya</taxon>
        <taxon>Basidiomycota</taxon>
        <taxon>Pucciniomycotina</taxon>
        <taxon>Pucciniomycetes</taxon>
        <taxon>Pucciniales</taxon>
        <taxon>Sphaerophragmiaceae</taxon>
        <taxon>Austropuccinia</taxon>
    </lineage>
</organism>
<protein>
    <recommendedName>
        <fullName evidence="3">Reverse transcriptase Ty1/copia-type domain-containing protein</fullName>
    </recommendedName>
</protein>
<accession>A0A9Q3FSV7</accession>
<gene>
    <name evidence="1" type="ORF">O181_083727</name>
</gene>
<dbReference type="AlphaFoldDB" id="A0A9Q3FSV7"/>
<keyword evidence="2" id="KW-1185">Reference proteome</keyword>
<dbReference type="CDD" id="cd09272">
    <property type="entry name" value="RNase_HI_RT_Ty1"/>
    <property type="match status" value="1"/>
</dbReference>
<evidence type="ECO:0000313" key="2">
    <source>
        <dbReference type="Proteomes" id="UP000765509"/>
    </source>
</evidence>
<dbReference type="PANTHER" id="PTHR11439">
    <property type="entry name" value="GAG-POL-RELATED RETROTRANSPOSON"/>
    <property type="match status" value="1"/>
</dbReference>
<proteinExistence type="predicted"/>
<reference evidence="1" key="1">
    <citation type="submission" date="2021-03" db="EMBL/GenBank/DDBJ databases">
        <title>Draft genome sequence of rust myrtle Austropuccinia psidii MF-1, a brazilian biotype.</title>
        <authorList>
            <person name="Quecine M.C."/>
            <person name="Pachon D.M.R."/>
            <person name="Bonatelli M.L."/>
            <person name="Correr F.H."/>
            <person name="Franceschini L.M."/>
            <person name="Leite T.F."/>
            <person name="Margarido G.R.A."/>
            <person name="Almeida C.A."/>
            <person name="Ferrarezi J.A."/>
            <person name="Labate C.A."/>
        </authorList>
    </citation>
    <scope>NUCLEOTIDE SEQUENCE</scope>
    <source>
        <strain evidence="1">MF-1</strain>
    </source>
</reference>
<dbReference type="PANTHER" id="PTHR11439:SF463">
    <property type="entry name" value="REVERSE TRANSCRIPTASE TY1_COPIA-TYPE DOMAIN-CONTAINING PROTEIN"/>
    <property type="match status" value="1"/>
</dbReference>
<comment type="caution">
    <text evidence="1">The sequence shown here is derived from an EMBL/GenBank/DDBJ whole genome shotgun (WGS) entry which is preliminary data.</text>
</comment>
<dbReference type="EMBL" id="AVOT02048825">
    <property type="protein sequence ID" value="MBW0544012.1"/>
    <property type="molecule type" value="Genomic_DNA"/>
</dbReference>
<dbReference type="Proteomes" id="UP000765509">
    <property type="component" value="Unassembled WGS sequence"/>
</dbReference>